<evidence type="ECO:0000256" key="3">
    <source>
        <dbReference type="ARBA" id="ARBA00023163"/>
    </source>
</evidence>
<name>A0A399J4N5_9RHOB</name>
<dbReference type="PROSITE" id="PS01124">
    <property type="entry name" value="HTH_ARAC_FAMILY_2"/>
    <property type="match status" value="1"/>
</dbReference>
<evidence type="ECO:0000313" key="5">
    <source>
        <dbReference type="EMBL" id="RII40210.1"/>
    </source>
</evidence>
<dbReference type="SUPFAM" id="SSF46689">
    <property type="entry name" value="Homeodomain-like"/>
    <property type="match status" value="2"/>
</dbReference>
<dbReference type="InterPro" id="IPR018060">
    <property type="entry name" value="HTH_AraC"/>
</dbReference>
<dbReference type="InterPro" id="IPR009594">
    <property type="entry name" value="Tscrpt_reg_HTH_AraC_N"/>
</dbReference>
<dbReference type="RefSeq" id="WP_119397449.1">
    <property type="nucleotide sequence ID" value="NZ_QWJJ01000002.1"/>
</dbReference>
<dbReference type="SMART" id="SM00342">
    <property type="entry name" value="HTH_ARAC"/>
    <property type="match status" value="1"/>
</dbReference>
<comment type="caution">
    <text evidence="5">The sequence shown here is derived from an EMBL/GenBank/DDBJ whole genome shotgun (WGS) entry which is preliminary data.</text>
</comment>
<dbReference type="EMBL" id="QWJJ01000002">
    <property type="protein sequence ID" value="RII40210.1"/>
    <property type="molecule type" value="Genomic_DNA"/>
</dbReference>
<evidence type="ECO:0000256" key="2">
    <source>
        <dbReference type="ARBA" id="ARBA00023125"/>
    </source>
</evidence>
<reference evidence="5 6" key="1">
    <citation type="submission" date="2018-08" db="EMBL/GenBank/DDBJ databases">
        <title>Pseudooceanicola sediminis CY03 in the family Rhodobacteracea.</title>
        <authorList>
            <person name="Zhang Y.-J."/>
        </authorList>
    </citation>
    <scope>NUCLEOTIDE SEQUENCE [LARGE SCALE GENOMIC DNA]</scope>
    <source>
        <strain evidence="5 6">CY03</strain>
    </source>
</reference>
<dbReference type="Pfam" id="PF12833">
    <property type="entry name" value="HTH_18"/>
    <property type="match status" value="1"/>
</dbReference>
<dbReference type="Pfam" id="PF06719">
    <property type="entry name" value="AraC_N"/>
    <property type="match status" value="1"/>
</dbReference>
<dbReference type="PANTHER" id="PTHR43436">
    <property type="entry name" value="ARAC-FAMILY TRANSCRIPTIONAL REGULATOR"/>
    <property type="match status" value="1"/>
</dbReference>
<keyword evidence="1" id="KW-0805">Transcription regulation</keyword>
<gene>
    <name evidence="5" type="ORF">DL237_02500</name>
</gene>
<accession>A0A399J4N5</accession>
<keyword evidence="6" id="KW-1185">Reference proteome</keyword>
<dbReference type="Proteomes" id="UP000265848">
    <property type="component" value="Unassembled WGS sequence"/>
</dbReference>
<evidence type="ECO:0000313" key="6">
    <source>
        <dbReference type="Proteomes" id="UP000265848"/>
    </source>
</evidence>
<dbReference type="PANTHER" id="PTHR43436:SF1">
    <property type="entry name" value="TRANSCRIPTIONAL REGULATORY PROTEIN"/>
    <property type="match status" value="1"/>
</dbReference>
<organism evidence="5 6">
    <name type="scientific">Pseudooceanicola sediminis</name>
    <dbReference type="NCBI Taxonomy" id="2211117"/>
    <lineage>
        <taxon>Bacteria</taxon>
        <taxon>Pseudomonadati</taxon>
        <taxon>Pseudomonadota</taxon>
        <taxon>Alphaproteobacteria</taxon>
        <taxon>Rhodobacterales</taxon>
        <taxon>Paracoccaceae</taxon>
        <taxon>Pseudooceanicola</taxon>
    </lineage>
</organism>
<dbReference type="AlphaFoldDB" id="A0A399J4N5"/>
<evidence type="ECO:0000259" key="4">
    <source>
        <dbReference type="PROSITE" id="PS01124"/>
    </source>
</evidence>
<dbReference type="GO" id="GO:0043565">
    <property type="term" value="F:sequence-specific DNA binding"/>
    <property type="evidence" value="ECO:0007669"/>
    <property type="project" value="InterPro"/>
</dbReference>
<evidence type="ECO:0000256" key="1">
    <source>
        <dbReference type="ARBA" id="ARBA00023015"/>
    </source>
</evidence>
<keyword evidence="3" id="KW-0804">Transcription</keyword>
<dbReference type="GO" id="GO:0003700">
    <property type="term" value="F:DNA-binding transcription factor activity"/>
    <property type="evidence" value="ECO:0007669"/>
    <property type="project" value="InterPro"/>
</dbReference>
<protein>
    <submittedName>
        <fullName evidence="5">AraC family transcriptional regulator</fullName>
    </submittedName>
</protein>
<feature type="domain" description="HTH araC/xylS-type" evidence="4">
    <location>
        <begin position="196"/>
        <end position="294"/>
    </location>
</feature>
<dbReference type="OrthoDB" id="9802263at2"/>
<proteinExistence type="predicted"/>
<dbReference type="InterPro" id="IPR009057">
    <property type="entry name" value="Homeodomain-like_sf"/>
</dbReference>
<dbReference type="InterPro" id="IPR018062">
    <property type="entry name" value="HTH_AraC-typ_CS"/>
</dbReference>
<sequence length="298" mass="32582">MTDPMRASSLTDAVQDYAIREGLGHLPSPLAVPNLSVMYSQAPTVMANTLYEPVFCMVLRGEKLADFNGRPLRFAEGQGLIVSLDLPAMSWVTKASAARPYLALATRLDRVLLGELSRGMPLIEDEVAESVLSSAPISPPLYDVMARMFALLDAPEDIAVLHPLLMRELHYLLLKAPQGAMLRRIGQAGSTAERIAEVVAHLRAHLDQPMRVEALARIAGMSATVFHQSFKAMTGTTPVQFLKRLRLLEAQRQLRGGEASVTQAAFGVGYESPSQFSRDYSRMFGTSPRSDRMGIAAE</sequence>
<dbReference type="Gene3D" id="1.10.10.60">
    <property type="entry name" value="Homeodomain-like"/>
    <property type="match status" value="1"/>
</dbReference>
<dbReference type="PROSITE" id="PS00041">
    <property type="entry name" value="HTH_ARAC_FAMILY_1"/>
    <property type="match status" value="1"/>
</dbReference>
<keyword evidence="2" id="KW-0238">DNA-binding</keyword>